<evidence type="ECO:0000313" key="3">
    <source>
        <dbReference type="Proteomes" id="UP000076587"/>
    </source>
</evidence>
<comment type="caution">
    <text evidence="2">The sequence shown here is derived from an EMBL/GenBank/DDBJ whole genome shotgun (WGS) entry which is preliminary data.</text>
</comment>
<keyword evidence="2" id="KW-0540">Nuclease</keyword>
<dbReference type="PATRIC" id="fig|1365253.3.peg.2926"/>
<dbReference type="Pfam" id="PF04851">
    <property type="entry name" value="ResIII"/>
    <property type="match status" value="1"/>
</dbReference>
<accession>A0A167BGN1</accession>
<proteinExistence type="predicted"/>
<dbReference type="GO" id="GO:0005524">
    <property type="term" value="F:ATP binding"/>
    <property type="evidence" value="ECO:0007669"/>
    <property type="project" value="InterPro"/>
</dbReference>
<dbReference type="Gene3D" id="3.40.50.300">
    <property type="entry name" value="P-loop containing nucleotide triphosphate hydrolases"/>
    <property type="match status" value="2"/>
</dbReference>
<feature type="domain" description="Helicase ATP-binding" evidence="1">
    <location>
        <begin position="1"/>
        <end position="281"/>
    </location>
</feature>
<dbReference type="RefSeq" id="WP_063377496.1">
    <property type="nucleotide sequence ID" value="NZ_AUXT01000169.1"/>
</dbReference>
<organism evidence="2 3">
    <name type="scientific">Pseudoalteromonas luteoviolacea NCIMB 1942</name>
    <dbReference type="NCBI Taxonomy" id="1365253"/>
    <lineage>
        <taxon>Bacteria</taxon>
        <taxon>Pseudomonadati</taxon>
        <taxon>Pseudomonadota</taxon>
        <taxon>Gammaproteobacteria</taxon>
        <taxon>Alteromonadales</taxon>
        <taxon>Pseudoalteromonadaceae</taxon>
        <taxon>Pseudoalteromonas</taxon>
    </lineage>
</organism>
<dbReference type="SMART" id="SM00487">
    <property type="entry name" value="DEXDc"/>
    <property type="match status" value="1"/>
</dbReference>
<dbReference type="InterPro" id="IPR006935">
    <property type="entry name" value="Helicase/UvrB_N"/>
</dbReference>
<evidence type="ECO:0000313" key="2">
    <source>
        <dbReference type="EMBL" id="KZN46516.1"/>
    </source>
</evidence>
<keyword evidence="2" id="KW-0378">Hydrolase</keyword>
<keyword evidence="2" id="KW-0255">Endonuclease</keyword>
<dbReference type="GO" id="GO:0004519">
    <property type="term" value="F:endonuclease activity"/>
    <property type="evidence" value="ECO:0007669"/>
    <property type="project" value="UniProtKB-KW"/>
</dbReference>
<dbReference type="OrthoDB" id="9804145at2"/>
<dbReference type="AlphaFoldDB" id="A0A167BGN1"/>
<dbReference type="SUPFAM" id="SSF52540">
    <property type="entry name" value="P-loop containing nucleoside triphosphate hydrolases"/>
    <property type="match status" value="2"/>
</dbReference>
<evidence type="ECO:0000259" key="1">
    <source>
        <dbReference type="SMART" id="SM00487"/>
    </source>
</evidence>
<reference evidence="2 3" key="1">
    <citation type="submission" date="2013-07" db="EMBL/GenBank/DDBJ databases">
        <title>Comparative Genomic and Metabolomic Analysis of Twelve Strains of Pseudoalteromonas luteoviolacea.</title>
        <authorList>
            <person name="Vynne N.G."/>
            <person name="Mansson M."/>
            <person name="Gram L."/>
        </authorList>
    </citation>
    <scope>NUCLEOTIDE SEQUENCE [LARGE SCALE GENOMIC DNA]</scope>
    <source>
        <strain evidence="2 3">NCIMB 1942</strain>
    </source>
</reference>
<name>A0A167BGN1_9GAMM</name>
<dbReference type="GO" id="GO:0003677">
    <property type="term" value="F:DNA binding"/>
    <property type="evidence" value="ECO:0007669"/>
    <property type="project" value="InterPro"/>
</dbReference>
<protein>
    <submittedName>
        <fullName evidence="2">Type III restriction endonuclease subunit R</fullName>
    </submittedName>
</protein>
<dbReference type="InterPro" id="IPR027417">
    <property type="entry name" value="P-loop_NTPase"/>
</dbReference>
<dbReference type="Proteomes" id="UP000076587">
    <property type="component" value="Unassembled WGS sequence"/>
</dbReference>
<dbReference type="InterPro" id="IPR014001">
    <property type="entry name" value="Helicase_ATP-bd"/>
</dbReference>
<gene>
    <name evidence="2" type="ORF">N482_12050</name>
</gene>
<dbReference type="GO" id="GO:0016787">
    <property type="term" value="F:hydrolase activity"/>
    <property type="evidence" value="ECO:0007669"/>
    <property type="project" value="InterPro"/>
</dbReference>
<dbReference type="EMBL" id="AUXT01000169">
    <property type="protein sequence ID" value="KZN46516.1"/>
    <property type="molecule type" value="Genomic_DNA"/>
</dbReference>
<sequence>MFKLKGYQQRAVDVMRSFLSHCLSSGNVEDAYKLALEEQELPPHAYRDYGFEQVPYFCMRIPTGGGKTVLGSHAIEVAARHYLETEAPIALWLVPSITIREQTVEALKTPGHPYREKLDAAFNRQVLVLDIDEVTQIRPQDLGNKAIVVVSTLANLRVTDTSGRKVYAYHENFEPHFAKIPAKHPSLPLLETVSEADVQENGLSGREIGNIKFSFANLLALYRPVVIVDEAHNARTSLTFDTLRRVHPAAVIEFTATPNTTNTNGSNVLFHVSAAELKAEEMIKLPIVLTEHQNWQDAVQDAVITRNKLQADAQKDEDYIRPIALFQAENKKGEVTVEILKDHLVNQLGIDEDKIAIATGNQRELDGINLFDQNCPIEYIITIEALKEGWDCSFAYVFCSVKQVSSSKDAEQLLGRVLRMPYASRRVIEDLNRAYAHLATSKFAKAAQELTDKLIAMGFEEMEVAAFLREQAPSGGQGDLFSSIQEQAPAKLTPPPPSSIVVEVEELPDLTELSVSEKKQITMTRDEQAGTAVVKVTGEVSSSIQKALTKHVKAGKKRKAFERDIRVHNQSIDAMKAPSERGERFGSLPYLCMMEQGELELVESEVFLHAHSWSLLDYPAELTNFEMNETSNSFAIDMDGKSLSYKVADQKEVIAFNQGFIDVTEQDLVRWLDRELRQPDVLQHQLVGFLGRLIKNLLQKPNLTLTALVRNKFPLARAIRDLVRLYRKQAQQTGYQTCLFGAESTACISDEFMYHFEPSHYPSRPPYYSGRYKFDKHYFPQNLIEDLKADGEEFDCAVAIDGLPQVKYWIRNLVRRDQASFWLPLAHNKFYPDFVCELNDGRMLVVEYKGKAYETNDDSAEKRAIGDKWAELSNGKCLFIMAIKQDKQGRDVRQQIQALISK</sequence>